<keyword evidence="11" id="KW-1185">Reference proteome</keyword>
<dbReference type="InterPro" id="IPR004812">
    <property type="entry name" value="Efflux_drug-R_Bcr/CmlA"/>
</dbReference>
<comment type="subcellular location">
    <subcellularLocation>
        <location evidence="1">Cell membrane</location>
        <topology evidence="1">Multi-pass membrane protein</topology>
    </subcellularLocation>
</comment>
<dbReference type="PROSITE" id="PS50850">
    <property type="entry name" value="MFS"/>
    <property type="match status" value="1"/>
</dbReference>
<evidence type="ECO:0000256" key="2">
    <source>
        <dbReference type="ARBA" id="ARBA00006236"/>
    </source>
</evidence>
<evidence type="ECO:0000313" key="11">
    <source>
        <dbReference type="Proteomes" id="UP000184731"/>
    </source>
</evidence>
<feature type="transmembrane region" description="Helical" evidence="8">
    <location>
        <begin position="94"/>
        <end position="113"/>
    </location>
</feature>
<dbReference type="CDD" id="cd17320">
    <property type="entry name" value="MFS_MdfA_MDR_like"/>
    <property type="match status" value="1"/>
</dbReference>
<proteinExistence type="inferred from homology"/>
<evidence type="ECO:0000259" key="9">
    <source>
        <dbReference type="PROSITE" id="PS50850"/>
    </source>
</evidence>
<sequence>MESIQQQLNENSTIKNEFKFGKIHRILFVTSIIIICAIGFIGSDIYLPSLPAIAEFYNKDAIWSQSTMTVFLITMAIFQIFSGSLSDRFGRKRVLFICMIIFMLASVGCFFSSSIYELLFFRILQAIGACGGMSIGQAIVADLFNAQDMARILSITIPLVAFSPAIAPVLGGHIQTHFNWQSNFLVLAIYGGIIIFILMTPIIPNIKNKTIKNSTFDFAAFLKIIFDKRFFGYALFMMASNATYFSFVAACPFLLNKFGYSPATVGYAFCAASFPYMFASFLGRKLSFSMTSNQIIFTGISVNIIGGLALLIMYLFNWQHLLALMIPVFIITIGNGLLMPFSSANAISLFPNNAGLVTGTLGSLQLTAAGIGTVAMGFVENGTLLPLGLFDFFVSLSAFLYFLIVFKLFALKRE</sequence>
<feature type="transmembrane region" description="Helical" evidence="8">
    <location>
        <begin position="230"/>
        <end position="255"/>
    </location>
</feature>
<evidence type="ECO:0000256" key="8">
    <source>
        <dbReference type="SAM" id="Phobius"/>
    </source>
</evidence>
<evidence type="ECO:0000313" key="10">
    <source>
        <dbReference type="EMBL" id="APJ02968.1"/>
    </source>
</evidence>
<keyword evidence="4" id="KW-1003">Cell membrane</keyword>
<feature type="transmembrane region" description="Helical" evidence="8">
    <location>
        <begin position="184"/>
        <end position="203"/>
    </location>
</feature>
<feature type="transmembrane region" description="Helical" evidence="8">
    <location>
        <begin position="23"/>
        <end position="42"/>
    </location>
</feature>
<dbReference type="STRING" id="1915309.AXG55_03175"/>
<dbReference type="EMBL" id="CP017834">
    <property type="protein sequence ID" value="APJ02968.1"/>
    <property type="molecule type" value="Genomic_DNA"/>
</dbReference>
<keyword evidence="5 8" id="KW-0812">Transmembrane</keyword>
<dbReference type="Pfam" id="PF07690">
    <property type="entry name" value="MFS_1"/>
    <property type="match status" value="1"/>
</dbReference>
<evidence type="ECO:0000256" key="3">
    <source>
        <dbReference type="ARBA" id="ARBA00022448"/>
    </source>
</evidence>
<feature type="transmembrane region" description="Helical" evidence="8">
    <location>
        <begin position="261"/>
        <end position="283"/>
    </location>
</feature>
<evidence type="ECO:0000256" key="5">
    <source>
        <dbReference type="ARBA" id="ARBA00022692"/>
    </source>
</evidence>
<dbReference type="GO" id="GO:0042910">
    <property type="term" value="F:xenobiotic transmembrane transporter activity"/>
    <property type="evidence" value="ECO:0007669"/>
    <property type="project" value="InterPro"/>
</dbReference>
<feature type="transmembrane region" description="Helical" evidence="8">
    <location>
        <begin position="354"/>
        <end position="378"/>
    </location>
</feature>
<feature type="transmembrane region" description="Helical" evidence="8">
    <location>
        <begin position="322"/>
        <end position="342"/>
    </location>
</feature>
<dbReference type="PANTHER" id="PTHR42718">
    <property type="entry name" value="MAJOR FACILITATOR SUPERFAMILY MULTIDRUG TRANSPORTER MFSC"/>
    <property type="match status" value="1"/>
</dbReference>
<feature type="transmembrane region" description="Helical" evidence="8">
    <location>
        <begin position="295"/>
        <end position="316"/>
    </location>
</feature>
<dbReference type="Proteomes" id="UP000184731">
    <property type="component" value="Chromosome"/>
</dbReference>
<dbReference type="RefSeq" id="WP_148696682.1">
    <property type="nucleotide sequence ID" value="NZ_CP017834.1"/>
</dbReference>
<dbReference type="GO" id="GO:1990961">
    <property type="term" value="P:xenobiotic detoxification by transmembrane export across the plasma membrane"/>
    <property type="evidence" value="ECO:0007669"/>
    <property type="project" value="InterPro"/>
</dbReference>
<evidence type="ECO:0000256" key="7">
    <source>
        <dbReference type="ARBA" id="ARBA00023136"/>
    </source>
</evidence>
<feature type="domain" description="Major facilitator superfamily (MFS) profile" evidence="9">
    <location>
        <begin position="23"/>
        <end position="414"/>
    </location>
</feature>
<dbReference type="NCBIfam" id="TIGR00710">
    <property type="entry name" value="efflux_Bcr_CflA"/>
    <property type="match status" value="1"/>
</dbReference>
<organism evidence="10 11">
    <name type="scientific">Silvanigrella aquatica</name>
    <dbReference type="NCBI Taxonomy" id="1915309"/>
    <lineage>
        <taxon>Bacteria</taxon>
        <taxon>Pseudomonadati</taxon>
        <taxon>Bdellovibrionota</taxon>
        <taxon>Oligoflexia</taxon>
        <taxon>Silvanigrellales</taxon>
        <taxon>Silvanigrellaceae</taxon>
        <taxon>Silvanigrella</taxon>
    </lineage>
</organism>
<dbReference type="KEGG" id="saqi:AXG55_03175"/>
<keyword evidence="6 8" id="KW-1133">Transmembrane helix</keyword>
<dbReference type="PANTHER" id="PTHR42718:SF46">
    <property type="entry name" value="BLR6921 PROTEIN"/>
    <property type="match status" value="1"/>
</dbReference>
<gene>
    <name evidence="10" type="ORF">AXG55_03175</name>
</gene>
<dbReference type="Gene3D" id="1.20.1720.10">
    <property type="entry name" value="Multidrug resistance protein D"/>
    <property type="match status" value="1"/>
</dbReference>
<feature type="transmembrane region" description="Helical" evidence="8">
    <location>
        <begin position="62"/>
        <end position="82"/>
    </location>
</feature>
<name>A0A1L4CYE3_9BACT</name>
<comment type="similarity">
    <text evidence="2">Belongs to the major facilitator superfamily. Bcr/CmlA family.</text>
</comment>
<feature type="transmembrane region" description="Helical" evidence="8">
    <location>
        <begin position="384"/>
        <end position="410"/>
    </location>
</feature>
<dbReference type="AlphaFoldDB" id="A0A1L4CYE3"/>
<dbReference type="GO" id="GO:0005886">
    <property type="term" value="C:plasma membrane"/>
    <property type="evidence" value="ECO:0007669"/>
    <property type="project" value="UniProtKB-SubCell"/>
</dbReference>
<protein>
    <recommendedName>
        <fullName evidence="9">Major facilitator superfamily (MFS) profile domain-containing protein</fullName>
    </recommendedName>
</protein>
<reference evidence="10 11" key="1">
    <citation type="submission" date="2016-10" db="EMBL/GenBank/DDBJ databases">
        <title>Silvanigrella aquatica sp. nov., isolated from a freshwater lake located in the Black Forest, Germany, description of Silvanigrellaceae fam. nov., Silvanigrellales ord. nov., reclassification of the order Bdellovibrionales in the class Oligoflexia, reclassification of the families Bacteriovoracaceae and Halobacteriovoraceae in the new order Bacteriovoracales ord. nov., and reclassification of the family Pseudobacteriovoracaceae in the order Oligoflexiales.</title>
        <authorList>
            <person name="Hahn M.W."/>
            <person name="Schmidt J."/>
            <person name="Koll U."/>
            <person name="Rohde M."/>
            <person name="Verbag S."/>
            <person name="Pitt A."/>
            <person name="Nakai R."/>
            <person name="Naganuma T."/>
            <person name="Lang E."/>
        </authorList>
    </citation>
    <scope>NUCLEOTIDE SEQUENCE [LARGE SCALE GENOMIC DNA]</scope>
    <source>
        <strain evidence="10 11">MWH-Nonnen-W8red</strain>
    </source>
</reference>
<evidence type="ECO:0000256" key="1">
    <source>
        <dbReference type="ARBA" id="ARBA00004651"/>
    </source>
</evidence>
<dbReference type="InterPro" id="IPR036259">
    <property type="entry name" value="MFS_trans_sf"/>
</dbReference>
<keyword evidence="7 8" id="KW-0472">Membrane</keyword>
<dbReference type="InterPro" id="IPR020846">
    <property type="entry name" value="MFS_dom"/>
</dbReference>
<accession>A0A1L4CYE3</accession>
<dbReference type="OrthoDB" id="5289066at2"/>
<evidence type="ECO:0000256" key="4">
    <source>
        <dbReference type="ARBA" id="ARBA00022475"/>
    </source>
</evidence>
<feature type="transmembrane region" description="Helical" evidence="8">
    <location>
        <begin position="119"/>
        <end position="140"/>
    </location>
</feature>
<feature type="transmembrane region" description="Helical" evidence="8">
    <location>
        <begin position="152"/>
        <end position="172"/>
    </location>
</feature>
<dbReference type="SUPFAM" id="SSF103473">
    <property type="entry name" value="MFS general substrate transporter"/>
    <property type="match status" value="1"/>
</dbReference>
<evidence type="ECO:0000256" key="6">
    <source>
        <dbReference type="ARBA" id="ARBA00022989"/>
    </source>
</evidence>
<dbReference type="InterPro" id="IPR011701">
    <property type="entry name" value="MFS"/>
</dbReference>
<keyword evidence="3" id="KW-0813">Transport</keyword>